<keyword evidence="2" id="KW-1185">Reference proteome</keyword>
<evidence type="ECO:0000313" key="2">
    <source>
        <dbReference type="Proteomes" id="UP001065265"/>
    </source>
</evidence>
<accession>A0ABY5T1X8</accession>
<dbReference type="Pfam" id="PF04977">
    <property type="entry name" value="DivIC"/>
    <property type="match status" value="1"/>
</dbReference>
<sequence length="78" mass="8528">MGGLAVAGPSGLLAWSENLSLRDQRQAQLSVLVEERDALKNRVALLNPDHADPDMVGELLRSQMNVVHPDEVVVQLED</sequence>
<protein>
    <submittedName>
        <fullName evidence="1">Septum formation initiator family protein</fullName>
    </submittedName>
</protein>
<gene>
    <name evidence="1" type="ORF">L1F33_11750</name>
</gene>
<dbReference type="Proteomes" id="UP001065265">
    <property type="component" value="Chromosome"/>
</dbReference>
<organism evidence="1 2">
    <name type="scientific">Qipengyuania spongiae</name>
    <dbReference type="NCBI Taxonomy" id="2909673"/>
    <lineage>
        <taxon>Bacteria</taxon>
        <taxon>Pseudomonadati</taxon>
        <taxon>Pseudomonadota</taxon>
        <taxon>Alphaproteobacteria</taxon>
        <taxon>Sphingomonadales</taxon>
        <taxon>Erythrobacteraceae</taxon>
        <taxon>Qipengyuania</taxon>
    </lineage>
</organism>
<name>A0ABY5T1X8_9SPHN</name>
<proteinExistence type="predicted"/>
<dbReference type="InterPro" id="IPR007060">
    <property type="entry name" value="FtsL/DivIC"/>
</dbReference>
<dbReference type="EMBL" id="CP092471">
    <property type="protein sequence ID" value="UVI40817.1"/>
    <property type="molecule type" value="Genomic_DNA"/>
</dbReference>
<evidence type="ECO:0000313" key="1">
    <source>
        <dbReference type="EMBL" id="UVI40817.1"/>
    </source>
</evidence>
<reference evidence="1" key="1">
    <citation type="submission" date="2022-02" db="EMBL/GenBank/DDBJ databases">
        <title>Qipengyuania spongiae sp. nov., isolated from marine sponge.</title>
        <authorList>
            <person name="Li Z."/>
            <person name="Zhang M."/>
        </authorList>
    </citation>
    <scope>NUCLEOTIDE SEQUENCE</scope>
    <source>
        <strain evidence="1">PHS-Z21</strain>
    </source>
</reference>